<feature type="domain" description="Flagellar hook protein FlgE/F/G-like D1" evidence="5">
    <location>
        <begin position="95"/>
        <end position="162"/>
    </location>
</feature>
<dbReference type="PANTHER" id="PTHR30435:SF19">
    <property type="entry name" value="FLAGELLAR BASAL-BODY ROD PROTEIN FLGG"/>
    <property type="match status" value="1"/>
</dbReference>
<dbReference type="OrthoDB" id="9800375at2"/>
<dbReference type="NCBIfam" id="TIGR03506">
    <property type="entry name" value="FlgEFG_subfam"/>
    <property type="match status" value="1"/>
</dbReference>
<proteinExistence type="inferred from homology"/>
<dbReference type="STRING" id="1619234.SAMN05421730_1002133"/>
<keyword evidence="6" id="KW-0969">Cilium</keyword>
<dbReference type="AlphaFoldDB" id="A0A1D3TQA4"/>
<dbReference type="InterPro" id="IPR001444">
    <property type="entry name" value="Flag_bb_rod_N"/>
</dbReference>
<gene>
    <name evidence="6" type="ORF">SAMN05421730_1002133</name>
</gene>
<evidence type="ECO:0000259" key="4">
    <source>
        <dbReference type="Pfam" id="PF06429"/>
    </source>
</evidence>
<evidence type="ECO:0000259" key="3">
    <source>
        <dbReference type="Pfam" id="PF00460"/>
    </source>
</evidence>
<evidence type="ECO:0000256" key="2">
    <source>
        <dbReference type="RuleBase" id="RU362116"/>
    </source>
</evidence>
<dbReference type="InterPro" id="IPR020013">
    <property type="entry name" value="Flagellar_FlgE/F/G"/>
</dbReference>
<evidence type="ECO:0000259" key="5">
    <source>
        <dbReference type="Pfam" id="PF22692"/>
    </source>
</evidence>
<sequence length="256" mass="28058">MVKGLYTAHTGMINQQNRLDVLTNNLANSATNGYKKEGATSQSFDSVMAAKIKDSSEAFAARRLGGMNMGVKVGETYTDYSQGSFKVTENTYDLALEGDGFFAISFTDQNGGQSVKYTRDGSFTLSSEGYLVTKDGDYVQGSNGNIRINVSADVEIDSLGNIYENGILADKISVVDFEDSSYLEKYGENMYNLTEGGTFRVSEAIVHQGYLETSNVNVIREMVEMINVTRAYETNQKVIQTIDETLDKAVNTVGRV</sequence>
<dbReference type="RefSeq" id="WP_091230276.1">
    <property type="nucleotide sequence ID" value="NZ_FMKA01000002.1"/>
</dbReference>
<dbReference type="InterPro" id="IPR019776">
    <property type="entry name" value="Flagellar_basal_body_rod_CS"/>
</dbReference>
<keyword evidence="6" id="KW-0966">Cell projection</keyword>
<dbReference type="EMBL" id="FMKA01000002">
    <property type="protein sequence ID" value="SCP95704.1"/>
    <property type="molecule type" value="Genomic_DNA"/>
</dbReference>
<protein>
    <submittedName>
        <fullName evidence="6">Flagellar basal-body rod protein FlgG</fullName>
    </submittedName>
</protein>
<keyword evidence="6" id="KW-0282">Flagellum</keyword>
<evidence type="ECO:0000313" key="7">
    <source>
        <dbReference type="Proteomes" id="UP000199315"/>
    </source>
</evidence>
<dbReference type="Pfam" id="PF22692">
    <property type="entry name" value="LlgE_F_G_D1"/>
    <property type="match status" value="1"/>
</dbReference>
<evidence type="ECO:0000313" key="6">
    <source>
        <dbReference type="EMBL" id="SCP95704.1"/>
    </source>
</evidence>
<accession>A0A1D3TQA4</accession>
<dbReference type="Proteomes" id="UP000199315">
    <property type="component" value="Unassembled WGS sequence"/>
</dbReference>
<organism evidence="6 7">
    <name type="scientific">Anaerobium acetethylicum</name>
    <dbReference type="NCBI Taxonomy" id="1619234"/>
    <lineage>
        <taxon>Bacteria</taxon>
        <taxon>Bacillati</taxon>
        <taxon>Bacillota</taxon>
        <taxon>Clostridia</taxon>
        <taxon>Lachnospirales</taxon>
        <taxon>Lachnospiraceae</taxon>
        <taxon>Anaerobium</taxon>
    </lineage>
</organism>
<comment type="subcellular location">
    <subcellularLocation>
        <location evidence="2">Bacterial flagellum basal body</location>
    </subcellularLocation>
</comment>
<dbReference type="PROSITE" id="PS00588">
    <property type="entry name" value="FLAGELLA_BB_ROD"/>
    <property type="match status" value="1"/>
</dbReference>
<keyword evidence="7" id="KW-1185">Reference proteome</keyword>
<dbReference type="Pfam" id="PF06429">
    <property type="entry name" value="Flg_bbr_C"/>
    <property type="match status" value="1"/>
</dbReference>
<keyword evidence="2" id="KW-0975">Bacterial flagellum</keyword>
<dbReference type="GO" id="GO:0071978">
    <property type="term" value="P:bacterial-type flagellum-dependent swarming motility"/>
    <property type="evidence" value="ECO:0007669"/>
    <property type="project" value="TreeGrafter"/>
</dbReference>
<dbReference type="GO" id="GO:0009425">
    <property type="term" value="C:bacterial-type flagellum basal body"/>
    <property type="evidence" value="ECO:0007669"/>
    <property type="project" value="UniProtKB-SubCell"/>
</dbReference>
<feature type="domain" description="Flagellar basal body rod protein N-terminal" evidence="3">
    <location>
        <begin position="5"/>
        <end position="35"/>
    </location>
</feature>
<dbReference type="PANTHER" id="PTHR30435">
    <property type="entry name" value="FLAGELLAR PROTEIN"/>
    <property type="match status" value="1"/>
</dbReference>
<feature type="domain" description="Flagellar basal-body/hook protein C-terminal" evidence="4">
    <location>
        <begin position="208"/>
        <end position="251"/>
    </location>
</feature>
<dbReference type="SUPFAM" id="SSF117143">
    <property type="entry name" value="Flagellar hook protein flgE"/>
    <property type="match status" value="1"/>
</dbReference>
<reference evidence="6 7" key="1">
    <citation type="submission" date="2016-09" db="EMBL/GenBank/DDBJ databases">
        <authorList>
            <person name="Capua I."/>
            <person name="De Benedictis P."/>
            <person name="Joannis T."/>
            <person name="Lombin L.H."/>
            <person name="Cattoli G."/>
        </authorList>
    </citation>
    <scope>NUCLEOTIDE SEQUENCE [LARGE SCALE GENOMIC DNA]</scope>
    <source>
        <strain evidence="6 7">GluBS11</strain>
    </source>
</reference>
<dbReference type="InterPro" id="IPR037925">
    <property type="entry name" value="FlgE/F/G-like"/>
</dbReference>
<dbReference type="InterPro" id="IPR053967">
    <property type="entry name" value="LlgE_F_G-like_D1"/>
</dbReference>
<name>A0A1D3TQA4_9FIRM</name>
<comment type="similarity">
    <text evidence="1 2">Belongs to the flagella basal body rod proteins family.</text>
</comment>
<evidence type="ECO:0000256" key="1">
    <source>
        <dbReference type="ARBA" id="ARBA00009677"/>
    </source>
</evidence>
<dbReference type="InterPro" id="IPR010930">
    <property type="entry name" value="Flg_bb/hook_C_dom"/>
</dbReference>
<dbReference type="Pfam" id="PF00460">
    <property type="entry name" value="Flg_bb_rod"/>
    <property type="match status" value="1"/>
</dbReference>